<protein>
    <submittedName>
        <fullName evidence="1">Uncharacterized protein</fullName>
    </submittedName>
</protein>
<keyword evidence="2" id="KW-1185">Reference proteome</keyword>
<dbReference type="EMBL" id="JABSTQ010010136">
    <property type="protein sequence ID" value="KAG0423186.1"/>
    <property type="molecule type" value="Genomic_DNA"/>
</dbReference>
<organism evidence="1 2">
    <name type="scientific">Ixodes persulcatus</name>
    <name type="common">Taiga tick</name>
    <dbReference type="NCBI Taxonomy" id="34615"/>
    <lineage>
        <taxon>Eukaryota</taxon>
        <taxon>Metazoa</taxon>
        <taxon>Ecdysozoa</taxon>
        <taxon>Arthropoda</taxon>
        <taxon>Chelicerata</taxon>
        <taxon>Arachnida</taxon>
        <taxon>Acari</taxon>
        <taxon>Parasitiformes</taxon>
        <taxon>Ixodida</taxon>
        <taxon>Ixodoidea</taxon>
        <taxon>Ixodidae</taxon>
        <taxon>Ixodinae</taxon>
        <taxon>Ixodes</taxon>
    </lineage>
</organism>
<dbReference type="Proteomes" id="UP000805193">
    <property type="component" value="Unassembled WGS sequence"/>
</dbReference>
<evidence type="ECO:0000313" key="2">
    <source>
        <dbReference type="Proteomes" id="UP000805193"/>
    </source>
</evidence>
<gene>
    <name evidence="1" type="ORF">HPB47_001024</name>
</gene>
<proteinExistence type="predicted"/>
<reference evidence="1 2" key="1">
    <citation type="journal article" date="2020" name="Cell">
        <title>Large-Scale Comparative Analyses of Tick Genomes Elucidate Their Genetic Diversity and Vector Capacities.</title>
        <authorList>
            <consortium name="Tick Genome and Microbiome Consortium (TIGMIC)"/>
            <person name="Jia N."/>
            <person name="Wang J."/>
            <person name="Shi W."/>
            <person name="Du L."/>
            <person name="Sun Y."/>
            <person name="Zhan W."/>
            <person name="Jiang J.F."/>
            <person name="Wang Q."/>
            <person name="Zhang B."/>
            <person name="Ji P."/>
            <person name="Bell-Sakyi L."/>
            <person name="Cui X.M."/>
            <person name="Yuan T.T."/>
            <person name="Jiang B.G."/>
            <person name="Yang W.F."/>
            <person name="Lam T.T."/>
            <person name="Chang Q.C."/>
            <person name="Ding S.J."/>
            <person name="Wang X.J."/>
            <person name="Zhu J.G."/>
            <person name="Ruan X.D."/>
            <person name="Zhao L."/>
            <person name="Wei J.T."/>
            <person name="Ye R.Z."/>
            <person name="Que T.C."/>
            <person name="Du C.H."/>
            <person name="Zhou Y.H."/>
            <person name="Cheng J.X."/>
            <person name="Dai P.F."/>
            <person name="Guo W.B."/>
            <person name="Han X.H."/>
            <person name="Huang E.J."/>
            <person name="Li L.F."/>
            <person name="Wei W."/>
            <person name="Gao Y.C."/>
            <person name="Liu J.Z."/>
            <person name="Shao H.Z."/>
            <person name="Wang X."/>
            <person name="Wang C.C."/>
            <person name="Yang T.C."/>
            <person name="Huo Q.B."/>
            <person name="Li W."/>
            <person name="Chen H.Y."/>
            <person name="Chen S.E."/>
            <person name="Zhou L.G."/>
            <person name="Ni X.B."/>
            <person name="Tian J.H."/>
            <person name="Sheng Y."/>
            <person name="Liu T."/>
            <person name="Pan Y.S."/>
            <person name="Xia L.Y."/>
            <person name="Li J."/>
            <person name="Zhao F."/>
            <person name="Cao W.C."/>
        </authorList>
    </citation>
    <scope>NUCLEOTIDE SEQUENCE [LARGE SCALE GENOMIC DNA]</scope>
    <source>
        <strain evidence="1">Iper-2018</strain>
    </source>
</reference>
<accession>A0AC60PQ70</accession>
<sequence length="134" mass="14683">MATNTQGTDRTGEPPYTVNHYAHQEIWFLQVEGRFGVSNVTSQTTRFGHLVAALPNEVALEVHDILSNPPTAAPYDTLKAAILERTTKFASSEETTALREEVKNLTTLVASSLARHSEPSRNSSRCARSPSRSS</sequence>
<evidence type="ECO:0000313" key="1">
    <source>
        <dbReference type="EMBL" id="KAG0423186.1"/>
    </source>
</evidence>
<comment type="caution">
    <text evidence="1">The sequence shown here is derived from an EMBL/GenBank/DDBJ whole genome shotgun (WGS) entry which is preliminary data.</text>
</comment>
<name>A0AC60PQ70_IXOPE</name>